<feature type="domain" description="DUF3955" evidence="2">
    <location>
        <begin position="6"/>
        <end position="56"/>
    </location>
</feature>
<comment type="caution">
    <text evidence="3">The sequence shown here is derived from an EMBL/GenBank/DDBJ whole genome shotgun (WGS) entry which is preliminary data.</text>
</comment>
<keyword evidence="1" id="KW-1133">Transmembrane helix</keyword>
<dbReference type="Proteomes" id="UP000289703">
    <property type="component" value="Unassembled WGS sequence"/>
</dbReference>
<keyword evidence="1" id="KW-0812">Transmembrane</keyword>
<dbReference type="RefSeq" id="WP_129252359.1">
    <property type="nucleotide sequence ID" value="NZ_SAXA01000001.1"/>
</dbReference>
<evidence type="ECO:0000256" key="1">
    <source>
        <dbReference type="SAM" id="Phobius"/>
    </source>
</evidence>
<dbReference type="EMBL" id="SAXA01000001">
    <property type="protein sequence ID" value="RXQ97652.1"/>
    <property type="molecule type" value="Genomic_DNA"/>
</dbReference>
<dbReference type="Pfam" id="PF13127">
    <property type="entry name" value="DUF3955"/>
    <property type="match status" value="1"/>
</dbReference>
<proteinExistence type="predicted"/>
<organism evidence="3 4">
    <name type="scientific">Ancylomarina salipaludis</name>
    <dbReference type="NCBI Taxonomy" id="2501299"/>
    <lineage>
        <taxon>Bacteria</taxon>
        <taxon>Pseudomonadati</taxon>
        <taxon>Bacteroidota</taxon>
        <taxon>Bacteroidia</taxon>
        <taxon>Marinilabiliales</taxon>
        <taxon>Marinifilaceae</taxon>
        <taxon>Ancylomarina</taxon>
    </lineage>
</organism>
<dbReference type="AlphaFoldDB" id="A0A4Q1JQD9"/>
<evidence type="ECO:0000313" key="3">
    <source>
        <dbReference type="EMBL" id="RXQ97652.1"/>
    </source>
</evidence>
<protein>
    <submittedName>
        <fullName evidence="3">DUF3955 domain-containing protein</fullName>
    </submittedName>
</protein>
<sequence>MKIFWIGIIVFALGIALRIQANLSTYVDNEGVMHESFSTPLSFFFAILGIILLIISLFINLKNKKTTKGELSSQ</sequence>
<keyword evidence="1" id="KW-0472">Membrane</keyword>
<name>A0A4Q1JQD9_9BACT</name>
<dbReference type="InterPro" id="IPR025016">
    <property type="entry name" value="DUF3955"/>
</dbReference>
<evidence type="ECO:0000259" key="2">
    <source>
        <dbReference type="Pfam" id="PF13127"/>
    </source>
</evidence>
<gene>
    <name evidence="3" type="ORF">EO244_01855</name>
</gene>
<feature type="transmembrane region" description="Helical" evidence="1">
    <location>
        <begin position="42"/>
        <end position="61"/>
    </location>
</feature>
<accession>A0A4Q1JQD9</accession>
<keyword evidence="4" id="KW-1185">Reference proteome</keyword>
<evidence type="ECO:0000313" key="4">
    <source>
        <dbReference type="Proteomes" id="UP000289703"/>
    </source>
</evidence>
<reference evidence="3 4" key="1">
    <citation type="submission" date="2019-01" db="EMBL/GenBank/DDBJ databases">
        <title>Ancylomarina salipaludis sp. nov., isolated from a salt marsh.</title>
        <authorList>
            <person name="Yoon J.-H."/>
        </authorList>
    </citation>
    <scope>NUCLEOTIDE SEQUENCE [LARGE SCALE GENOMIC DNA]</scope>
    <source>
        <strain evidence="3 4">SHSM-M15</strain>
    </source>
</reference>